<name>A0AA38R8A1_9PEZI</name>
<dbReference type="EMBL" id="JANBVO010000101">
    <property type="protein sequence ID" value="KAJ9130194.1"/>
    <property type="molecule type" value="Genomic_DNA"/>
</dbReference>
<gene>
    <name evidence="2" type="ORF">NKR23_g12308</name>
</gene>
<evidence type="ECO:0000256" key="1">
    <source>
        <dbReference type="SAM" id="Phobius"/>
    </source>
</evidence>
<evidence type="ECO:0000313" key="2">
    <source>
        <dbReference type="EMBL" id="KAJ9130194.1"/>
    </source>
</evidence>
<organism evidence="2 3">
    <name type="scientific">Pleurostoma richardsiae</name>
    <dbReference type="NCBI Taxonomy" id="41990"/>
    <lineage>
        <taxon>Eukaryota</taxon>
        <taxon>Fungi</taxon>
        <taxon>Dikarya</taxon>
        <taxon>Ascomycota</taxon>
        <taxon>Pezizomycotina</taxon>
        <taxon>Sordariomycetes</taxon>
        <taxon>Sordariomycetidae</taxon>
        <taxon>Calosphaeriales</taxon>
        <taxon>Pleurostomataceae</taxon>
        <taxon>Pleurostoma</taxon>
    </lineage>
</organism>
<dbReference type="Proteomes" id="UP001174694">
    <property type="component" value="Unassembled WGS sequence"/>
</dbReference>
<accession>A0AA38R8A1</accession>
<keyword evidence="1" id="KW-0812">Transmembrane</keyword>
<keyword evidence="1" id="KW-1133">Transmembrane helix</keyword>
<proteinExistence type="predicted"/>
<feature type="transmembrane region" description="Helical" evidence="1">
    <location>
        <begin position="6"/>
        <end position="28"/>
    </location>
</feature>
<keyword evidence="1" id="KW-0472">Membrane</keyword>
<feature type="transmembrane region" description="Helical" evidence="1">
    <location>
        <begin position="199"/>
        <end position="223"/>
    </location>
</feature>
<keyword evidence="3" id="KW-1185">Reference proteome</keyword>
<feature type="transmembrane region" description="Helical" evidence="1">
    <location>
        <begin position="163"/>
        <end position="187"/>
    </location>
</feature>
<evidence type="ECO:0000313" key="3">
    <source>
        <dbReference type="Proteomes" id="UP001174694"/>
    </source>
</evidence>
<feature type="transmembrane region" description="Helical" evidence="1">
    <location>
        <begin position="129"/>
        <end position="151"/>
    </location>
</feature>
<sequence>MIWKFALIPSLLHLCATIVLLVFSFKILSHKENEKNGLVVLSLISGNTRRDLLGEATALGGVVSTLAPEVTSAAGVAASRVTDAVSSVVSNAASLETSVVDQIFATNYTVGTKYACAASSCDQIPSLEVVLCFGLAATLISATTSALMFFLPFMKPFTLGCSTLALLFFIVFTACVVSVVEIASLVADSTFFRVQRGDVFAESLWTLGSAIVLFFSAFGMLFAG</sequence>
<protein>
    <submittedName>
        <fullName evidence="2">Uncharacterized protein</fullName>
    </submittedName>
</protein>
<dbReference type="AlphaFoldDB" id="A0AA38R8A1"/>
<comment type="caution">
    <text evidence="2">The sequence shown here is derived from an EMBL/GenBank/DDBJ whole genome shotgun (WGS) entry which is preliminary data.</text>
</comment>
<reference evidence="2" key="1">
    <citation type="submission" date="2022-07" db="EMBL/GenBank/DDBJ databases">
        <title>Fungi with potential for degradation of polypropylene.</title>
        <authorList>
            <person name="Gostincar C."/>
        </authorList>
    </citation>
    <scope>NUCLEOTIDE SEQUENCE</scope>
    <source>
        <strain evidence="2">EXF-13308</strain>
    </source>
</reference>